<gene>
    <name evidence="7" type="ORF">OGATHE_004461</name>
</gene>
<dbReference type="AlphaFoldDB" id="A0A9P8T2E9"/>
<evidence type="ECO:0000256" key="4">
    <source>
        <dbReference type="ARBA" id="ARBA00023187"/>
    </source>
</evidence>
<keyword evidence="2" id="KW-0507">mRNA processing</keyword>
<keyword evidence="8" id="KW-1185">Reference proteome</keyword>
<dbReference type="Proteomes" id="UP000788993">
    <property type="component" value="Unassembled WGS sequence"/>
</dbReference>
<keyword evidence="6" id="KW-0175">Coiled coil</keyword>
<dbReference type="Pfam" id="PF05700">
    <property type="entry name" value="BCAS2"/>
    <property type="match status" value="1"/>
</dbReference>
<accession>A0A9P8T2E9</accession>
<evidence type="ECO:0000256" key="5">
    <source>
        <dbReference type="ARBA" id="ARBA00023242"/>
    </source>
</evidence>
<name>A0A9P8T2E9_9ASCO</name>
<reference evidence="7" key="1">
    <citation type="journal article" date="2021" name="Open Biol.">
        <title>Shared evolutionary footprints suggest mitochondrial oxidative damage underlies multiple complex I losses in fungi.</title>
        <authorList>
            <person name="Schikora-Tamarit M.A."/>
            <person name="Marcet-Houben M."/>
            <person name="Nosek J."/>
            <person name="Gabaldon T."/>
        </authorList>
    </citation>
    <scope>NUCLEOTIDE SEQUENCE</scope>
    <source>
        <strain evidence="7">NCAIM Y.01608</strain>
    </source>
</reference>
<protein>
    <submittedName>
        <fullName evidence="7">Uncharacterized protein</fullName>
    </submittedName>
</protein>
<evidence type="ECO:0000256" key="6">
    <source>
        <dbReference type="SAM" id="Coils"/>
    </source>
</evidence>
<dbReference type="EMBL" id="JAEUBD010001266">
    <property type="protein sequence ID" value="KAH3662885.1"/>
    <property type="molecule type" value="Genomic_DNA"/>
</dbReference>
<feature type="coiled-coil region" evidence="6">
    <location>
        <begin position="133"/>
        <end position="163"/>
    </location>
</feature>
<evidence type="ECO:0000256" key="3">
    <source>
        <dbReference type="ARBA" id="ARBA00022728"/>
    </source>
</evidence>
<proteinExistence type="predicted"/>
<evidence type="ECO:0000313" key="8">
    <source>
        <dbReference type="Proteomes" id="UP000788993"/>
    </source>
</evidence>
<keyword evidence="3" id="KW-0747">Spliceosome</keyword>
<sequence length="206" mass="24150">MSSETESSASPHEEIVFDYLPYIDQEPSNDVLAVVDDLIQEELMNFNLHQLHPMLRNDSSDLDSESRSLPITNEGIGGISLSSYSNLLNEYNEPDIDKMKTALSYTQLRYRTLLLNSQESAQEINKNKWMTHLDNLKQHQEVLERAIERKRRHKDEINEERKRQCTDFEPMNEYLGTRWTEKMEELIDIGVEAALQELENQIKFDE</sequence>
<dbReference type="GO" id="GO:0008380">
    <property type="term" value="P:RNA splicing"/>
    <property type="evidence" value="ECO:0007669"/>
    <property type="project" value="UniProtKB-KW"/>
</dbReference>
<keyword evidence="5" id="KW-0539">Nucleus</keyword>
<comment type="subcellular location">
    <subcellularLocation>
        <location evidence="1">Nucleus</location>
    </subcellularLocation>
</comment>
<dbReference type="GO" id="GO:0006397">
    <property type="term" value="P:mRNA processing"/>
    <property type="evidence" value="ECO:0007669"/>
    <property type="project" value="UniProtKB-KW"/>
</dbReference>
<comment type="caution">
    <text evidence="7">The sequence shown here is derived from an EMBL/GenBank/DDBJ whole genome shotgun (WGS) entry which is preliminary data.</text>
</comment>
<dbReference type="GO" id="GO:0005681">
    <property type="term" value="C:spliceosomal complex"/>
    <property type="evidence" value="ECO:0007669"/>
    <property type="project" value="UniProtKB-KW"/>
</dbReference>
<evidence type="ECO:0000256" key="2">
    <source>
        <dbReference type="ARBA" id="ARBA00022664"/>
    </source>
</evidence>
<organism evidence="7 8">
    <name type="scientific">Ogataea polymorpha</name>
    <dbReference type="NCBI Taxonomy" id="460523"/>
    <lineage>
        <taxon>Eukaryota</taxon>
        <taxon>Fungi</taxon>
        <taxon>Dikarya</taxon>
        <taxon>Ascomycota</taxon>
        <taxon>Saccharomycotina</taxon>
        <taxon>Pichiomycetes</taxon>
        <taxon>Pichiales</taxon>
        <taxon>Pichiaceae</taxon>
        <taxon>Ogataea</taxon>
    </lineage>
</organism>
<evidence type="ECO:0000256" key="1">
    <source>
        <dbReference type="ARBA" id="ARBA00004123"/>
    </source>
</evidence>
<keyword evidence="4" id="KW-0508">mRNA splicing</keyword>
<dbReference type="InterPro" id="IPR008409">
    <property type="entry name" value="SPF27"/>
</dbReference>
<evidence type="ECO:0000313" key="7">
    <source>
        <dbReference type="EMBL" id="KAH3662885.1"/>
    </source>
</evidence>
<reference evidence="7" key="2">
    <citation type="submission" date="2021-01" db="EMBL/GenBank/DDBJ databases">
        <authorList>
            <person name="Schikora-Tamarit M.A."/>
        </authorList>
    </citation>
    <scope>NUCLEOTIDE SEQUENCE</scope>
    <source>
        <strain evidence="7">NCAIM Y.01608</strain>
    </source>
</reference>